<dbReference type="InterPro" id="IPR057253">
    <property type="entry name" value="CoiA-like_N"/>
</dbReference>
<accession>A0ABT9YX25</accession>
<reference evidence="4 5" key="1">
    <citation type="submission" date="2023-07" db="EMBL/GenBank/DDBJ databases">
        <title>Genomic Encyclopedia of Type Strains, Phase IV (KMG-IV): sequencing the most valuable type-strain genomes for metagenomic binning, comparative biology and taxonomic classification.</title>
        <authorList>
            <person name="Goeker M."/>
        </authorList>
    </citation>
    <scope>NUCLEOTIDE SEQUENCE [LARGE SCALE GENOMIC DNA]</scope>
    <source>
        <strain evidence="4 5">DSM 17723</strain>
    </source>
</reference>
<organism evidence="4 5">
    <name type="scientific">Metabacillus niabensis</name>
    <dbReference type="NCBI Taxonomy" id="324854"/>
    <lineage>
        <taxon>Bacteria</taxon>
        <taxon>Bacillati</taxon>
        <taxon>Bacillota</taxon>
        <taxon>Bacilli</taxon>
        <taxon>Bacillales</taxon>
        <taxon>Bacillaceae</taxon>
        <taxon>Metabacillus</taxon>
    </lineage>
</organism>
<dbReference type="InterPro" id="IPR010330">
    <property type="entry name" value="CoiA_nuc"/>
</dbReference>
<evidence type="ECO:0000313" key="5">
    <source>
        <dbReference type="Proteomes" id="UP001232245"/>
    </source>
</evidence>
<dbReference type="Pfam" id="PF06054">
    <property type="entry name" value="CoiA_nuc"/>
    <property type="match status" value="1"/>
</dbReference>
<dbReference type="EMBL" id="JAUSTZ010000001">
    <property type="protein sequence ID" value="MDQ0224151.1"/>
    <property type="molecule type" value="Genomic_DNA"/>
</dbReference>
<dbReference type="Pfam" id="PF25164">
    <property type="entry name" value="CoiA_N"/>
    <property type="match status" value="1"/>
</dbReference>
<dbReference type="InterPro" id="IPR021176">
    <property type="entry name" value="Competence-induced_CoiA"/>
</dbReference>
<feature type="domain" description="Competence protein CoiA C-terminal" evidence="3">
    <location>
        <begin position="222"/>
        <end position="361"/>
    </location>
</feature>
<dbReference type="Pfam" id="PF25166">
    <property type="entry name" value="CoiA_C"/>
    <property type="match status" value="1"/>
</dbReference>
<comment type="caution">
    <text evidence="4">The sequence shown here is derived from an EMBL/GenBank/DDBJ whole genome shotgun (WGS) entry which is preliminary data.</text>
</comment>
<keyword evidence="5" id="KW-1185">Reference proteome</keyword>
<dbReference type="Proteomes" id="UP001232245">
    <property type="component" value="Unassembled WGS sequence"/>
</dbReference>
<name>A0ABT9YX25_9BACI</name>
<evidence type="ECO:0000259" key="3">
    <source>
        <dbReference type="Pfam" id="PF25166"/>
    </source>
</evidence>
<dbReference type="InterPro" id="IPR057252">
    <property type="entry name" value="CoiA_C"/>
</dbReference>
<gene>
    <name evidence="4" type="ORF">J2S02_000473</name>
</gene>
<evidence type="ECO:0000259" key="1">
    <source>
        <dbReference type="Pfam" id="PF06054"/>
    </source>
</evidence>
<evidence type="ECO:0000259" key="2">
    <source>
        <dbReference type="Pfam" id="PF25164"/>
    </source>
</evidence>
<protein>
    <submittedName>
        <fullName evidence="4">Competence CoiA-like predicted nuclease</fullName>
    </submittedName>
</protein>
<dbReference type="PIRSF" id="PIRSF007487">
    <property type="entry name" value="Competence-induced_CoiA_bac"/>
    <property type="match status" value="1"/>
</dbReference>
<evidence type="ECO:0000313" key="4">
    <source>
        <dbReference type="EMBL" id="MDQ0224151.1"/>
    </source>
</evidence>
<feature type="domain" description="Competence protein CoiA-like N-terminal" evidence="2">
    <location>
        <begin position="5"/>
        <end position="50"/>
    </location>
</feature>
<feature type="domain" description="Competence protein CoiA nuclease-like" evidence="1">
    <location>
        <begin position="56"/>
        <end position="213"/>
    </location>
</feature>
<proteinExistence type="predicted"/>
<sequence>MAERKWTKDRLRSLRDHSDFFCPVCNSEVELRIGNIVSAHFAHKKISGCTEQHEAESSYHLQGKLDLYDWLKHNKAVRNVKLEPYLPKIKQRPDLLAETENEIVAIEFQCSTTDSKILVKRTENYQSLQMKPLWLLGAKRLTRVGMTSFSITPFQWHLTNFTDHGEPPQLYCYCSQTKAFIVLDSIIPFSPRLIFATHQKIPINSITFKELINIKINRRTLYDNWFAHVKRFRLQLKSFQSKESSLLNITLYKEKQTPITFLPSHAFLPLKTAYLIETASYIWQGWLLLFLDKYSIGKEILFQDIYYFFKNRVKEKAIKIRSLYQTNIHYSYVIREYLNKLCLLSILKMSSERKYMKISHIRWETNLEQIIHHDKQLMEQVNKIFR</sequence>